<accession>A0A9Q1B1V9</accession>
<dbReference type="AlphaFoldDB" id="A0A9Q1B1V9"/>
<proteinExistence type="predicted"/>
<comment type="caution">
    <text evidence="2">The sequence shown here is derived from an EMBL/GenBank/DDBJ whole genome shotgun (WGS) entry which is preliminary data.</text>
</comment>
<name>A0A9Q1B1V9_9SAUR</name>
<keyword evidence="3" id="KW-1185">Reference proteome</keyword>
<dbReference type="GO" id="GO:0005813">
    <property type="term" value="C:centrosome"/>
    <property type="evidence" value="ECO:0007669"/>
    <property type="project" value="TreeGrafter"/>
</dbReference>
<evidence type="ECO:0000313" key="2">
    <source>
        <dbReference type="EMBL" id="KAJ7327277.1"/>
    </source>
</evidence>
<dbReference type="PANTHER" id="PTHR21553:SF22">
    <property type="entry name" value="CENTROSOME-ASSOCIATED PROTEIN ALMS1"/>
    <property type="match status" value="1"/>
</dbReference>
<dbReference type="PANTHER" id="PTHR21553">
    <property type="entry name" value="ALMS1-RELATED"/>
    <property type="match status" value="1"/>
</dbReference>
<evidence type="ECO:0000256" key="1">
    <source>
        <dbReference type="SAM" id="MobiDB-lite"/>
    </source>
</evidence>
<feature type="compositionally biased region" description="Basic and acidic residues" evidence="1">
    <location>
        <begin position="241"/>
        <end position="252"/>
    </location>
</feature>
<reference evidence="2" key="1">
    <citation type="journal article" date="2023" name="DNA Res.">
        <title>Chromosome-level genome assembly of Phrynocephalus forsythii using third-generation DNA sequencing and Hi-C analysis.</title>
        <authorList>
            <person name="Qi Y."/>
            <person name="Zhao W."/>
            <person name="Zhao Y."/>
            <person name="Niu C."/>
            <person name="Cao S."/>
            <person name="Zhang Y."/>
        </authorList>
    </citation>
    <scope>NUCLEOTIDE SEQUENCE</scope>
    <source>
        <tissue evidence="2">Muscle</tissue>
    </source>
</reference>
<sequence>MEGARKEDSHVPPIATTPPHHDLKEELLSRSSSGTQISNASGVSLGEVIRRRSVINQGTEAWCQSCTEVDASNLTAANGVRLGQTGAGDMFEFPTMEEGLVTPRENSRRQQTPHVMHTHVLDIQDSCLSPNLPLMTTYSTQGQTFFSDTLFPQTEVDFAPLRGTPDASNTASEDTSRRLHMREAVHLASTEVSSDCSRDCHSLSQHPLAFSTMAPSNASLGSCLSQHPFSFSGHLATAQRPHGEEQRPRDGEAGVLRSQPAALSSGGFLGSRLCPGPLPFGQPRARTSLTGHARERDGVSQGWQFLLF</sequence>
<evidence type="ECO:0000313" key="3">
    <source>
        <dbReference type="Proteomes" id="UP001142489"/>
    </source>
</evidence>
<dbReference type="GO" id="GO:0046599">
    <property type="term" value="P:regulation of centriole replication"/>
    <property type="evidence" value="ECO:0007669"/>
    <property type="project" value="TreeGrafter"/>
</dbReference>
<feature type="compositionally biased region" description="Basic and acidic residues" evidence="1">
    <location>
        <begin position="1"/>
        <end position="10"/>
    </location>
</feature>
<feature type="region of interest" description="Disordered" evidence="1">
    <location>
        <begin position="1"/>
        <end position="22"/>
    </location>
</feature>
<gene>
    <name evidence="2" type="ORF">JRQ81_017036</name>
</gene>
<dbReference type="EMBL" id="JAPFRF010000007">
    <property type="protein sequence ID" value="KAJ7327277.1"/>
    <property type="molecule type" value="Genomic_DNA"/>
</dbReference>
<dbReference type="GO" id="GO:0008017">
    <property type="term" value="F:microtubule binding"/>
    <property type="evidence" value="ECO:0007669"/>
    <property type="project" value="TreeGrafter"/>
</dbReference>
<dbReference type="OrthoDB" id="6163239at2759"/>
<dbReference type="GO" id="GO:0005814">
    <property type="term" value="C:centriole"/>
    <property type="evidence" value="ECO:0007669"/>
    <property type="project" value="TreeGrafter"/>
</dbReference>
<dbReference type="GO" id="GO:0005829">
    <property type="term" value="C:cytosol"/>
    <property type="evidence" value="ECO:0007669"/>
    <property type="project" value="TreeGrafter"/>
</dbReference>
<feature type="region of interest" description="Disordered" evidence="1">
    <location>
        <begin position="235"/>
        <end position="257"/>
    </location>
</feature>
<protein>
    <submittedName>
        <fullName evidence="2">Uncharacterized protein</fullName>
    </submittedName>
</protein>
<organism evidence="2 3">
    <name type="scientific">Phrynocephalus forsythii</name>
    <dbReference type="NCBI Taxonomy" id="171643"/>
    <lineage>
        <taxon>Eukaryota</taxon>
        <taxon>Metazoa</taxon>
        <taxon>Chordata</taxon>
        <taxon>Craniata</taxon>
        <taxon>Vertebrata</taxon>
        <taxon>Euteleostomi</taxon>
        <taxon>Lepidosauria</taxon>
        <taxon>Squamata</taxon>
        <taxon>Bifurcata</taxon>
        <taxon>Unidentata</taxon>
        <taxon>Episquamata</taxon>
        <taxon>Toxicofera</taxon>
        <taxon>Iguania</taxon>
        <taxon>Acrodonta</taxon>
        <taxon>Agamidae</taxon>
        <taxon>Agaminae</taxon>
        <taxon>Phrynocephalus</taxon>
    </lineage>
</organism>
<dbReference type="Proteomes" id="UP001142489">
    <property type="component" value="Unassembled WGS sequence"/>
</dbReference>